<name>A0A814H6G2_9BILA</name>
<dbReference type="AlphaFoldDB" id="A0A814H6G2"/>
<dbReference type="Pfam" id="PF09735">
    <property type="entry name" value="Nckap1"/>
    <property type="match status" value="1"/>
</dbReference>
<dbReference type="OrthoDB" id="548214at2759"/>
<dbReference type="Proteomes" id="UP000663879">
    <property type="component" value="Unassembled WGS sequence"/>
</dbReference>
<dbReference type="GO" id="GO:0016477">
    <property type="term" value="P:cell migration"/>
    <property type="evidence" value="ECO:0007669"/>
    <property type="project" value="TreeGrafter"/>
</dbReference>
<sequence length="1209" mass="139981">MMHNHSIVSSQQKLAEKLTILNDRGIGMLTRISNIKKACVDKDPASKPAFLLEKNLEPTFKQIVKKFPNFEKGTMSQYSNLNSWKNDILKSLSLYYNTFVDLLDFKDQVNDLLTTIDACQIHFDIAINFDLSKNYLDLITTYVSLIILLSKVDDRKTVLGLYTIAHEMLNGQGDPSFPRLGQMIIDYEIPMKKLAEDFVPHSKLIYECLQSLVPIYKQKNVTAEEMRRNLMLNLSACPNLMLQPPFTDTINCDILSFEIIERWIILCTPLCIGYMQHQNCLEMFRNVLLNSHVHTLYRDDTILTHDFLLKFLELVKNSSAKKLIEIVKDTQLASFQNARYTHREKRQFLRSALREMSLLFTDQPGLLGPKALYLLIGLSIARDEVHWLLRHQYLHWFDTNKPAKLTKGMAKEDWMDKSLPELLFLIEELRTLARKYVQVIQRYYVEYLSSGDACVLNQHLEQILNVLPEDEAILLSSFHSTISSLSVKQIENNESINLRPLRLDWFRFQAYTSVVKLPFCLNKNTTLAKTMNTISFHSKMVDFIDEILFETSDLSLFCFYPNLFFENFHICFEYPSQLRYSIGFPLLCSHFMSCTHELCPEERQFIGRKSIDFASKVIDDMARETKDIIAQICDKHCELNLQLDPMQSLPFLLDHIKKKYRKDTGKKQNQQQQQSLVKPGNESIRFNREEMNFLDKMNMALAEWCYALNYTHSIQIWEFTFYPKEYLYTKLESLFNKVMVQKCFVEVTEKNEKFRVYLRPSEMLNIIDSYKKILLTIENHVQIDITKAFNNVLSQQSQLIDSNGNATLTRHYCDLYIEKLLRNIERNHVIYLPSQKCFLSAGKVDHTQVEQIQHENYINYNELIALCEIIGVVGAKYMIEQVNTLIYENLIKLKAIVSQNKEVLQSLRINFDRPDMMKELYKRLEIAGIDYFLISMENVKKKHLENSRVMFLMDIDLALVSLLNIGIYLAFKDMLTDCLNEILEKRLPYLMLSAEEFSKNFSDPKFELLVNEMSSSCGFKTNIDTGLYQIIKAPNSKTSPDDEYAISCLMMVLLAVSISRLTKYDSSQYKAELQAHANNSHCIALAINTLAGCLFYDMGADIQRNVQSRLTEFLALASSALLKLSLDVEVNNGAAGQNGVLSQKEQLNRDSVYIILDQIVQSSPFLSYDLLESCFPYALLRTSYRQILKKNSNGISSGVSNLTNLLISD</sequence>
<dbReference type="EMBL" id="CAJNOC010004011">
    <property type="protein sequence ID" value="CAF1006429.1"/>
    <property type="molecule type" value="Genomic_DNA"/>
</dbReference>
<protein>
    <submittedName>
        <fullName evidence="2">Uncharacterized protein</fullName>
    </submittedName>
</protein>
<reference evidence="2" key="1">
    <citation type="submission" date="2021-02" db="EMBL/GenBank/DDBJ databases">
        <authorList>
            <person name="Nowell W R."/>
        </authorList>
    </citation>
    <scope>NUCLEOTIDE SEQUENCE</scope>
    <source>
        <strain evidence="2">Ploen Becks lab</strain>
    </source>
</reference>
<comment type="similarity">
    <text evidence="1">Belongs to the HEM-1/HEM-2 family.</text>
</comment>
<dbReference type="InterPro" id="IPR019137">
    <property type="entry name" value="Nck-associated_protein-1"/>
</dbReference>
<evidence type="ECO:0000313" key="3">
    <source>
        <dbReference type="Proteomes" id="UP000663879"/>
    </source>
</evidence>
<dbReference type="GO" id="GO:0048812">
    <property type="term" value="P:neuron projection morphogenesis"/>
    <property type="evidence" value="ECO:0007669"/>
    <property type="project" value="TreeGrafter"/>
</dbReference>
<dbReference type="PANTHER" id="PTHR12093:SF10">
    <property type="entry name" value="MEMBRANE-ASSOCIATED PROTEIN HEM"/>
    <property type="match status" value="1"/>
</dbReference>
<dbReference type="GO" id="GO:0030031">
    <property type="term" value="P:cell projection assembly"/>
    <property type="evidence" value="ECO:0007669"/>
    <property type="project" value="TreeGrafter"/>
</dbReference>
<comment type="caution">
    <text evidence="2">The sequence shown here is derived from an EMBL/GenBank/DDBJ whole genome shotgun (WGS) entry which is preliminary data.</text>
</comment>
<evidence type="ECO:0000256" key="1">
    <source>
        <dbReference type="ARBA" id="ARBA00037947"/>
    </source>
</evidence>
<organism evidence="2 3">
    <name type="scientific">Brachionus calyciflorus</name>
    <dbReference type="NCBI Taxonomy" id="104777"/>
    <lineage>
        <taxon>Eukaryota</taxon>
        <taxon>Metazoa</taxon>
        <taxon>Spiralia</taxon>
        <taxon>Gnathifera</taxon>
        <taxon>Rotifera</taxon>
        <taxon>Eurotatoria</taxon>
        <taxon>Monogononta</taxon>
        <taxon>Pseudotrocha</taxon>
        <taxon>Ploima</taxon>
        <taxon>Brachionidae</taxon>
        <taxon>Brachionus</taxon>
    </lineage>
</organism>
<gene>
    <name evidence="2" type="ORF">OXX778_LOCUS16673</name>
</gene>
<dbReference type="GO" id="GO:0030866">
    <property type="term" value="P:cortical actin cytoskeleton organization"/>
    <property type="evidence" value="ECO:0007669"/>
    <property type="project" value="TreeGrafter"/>
</dbReference>
<dbReference type="GO" id="GO:0031209">
    <property type="term" value="C:SCAR complex"/>
    <property type="evidence" value="ECO:0007669"/>
    <property type="project" value="TreeGrafter"/>
</dbReference>
<accession>A0A814H6G2</accession>
<keyword evidence="3" id="KW-1185">Reference proteome</keyword>
<dbReference type="PANTHER" id="PTHR12093">
    <property type="entry name" value="NCK-ASSOCIATED PROTEIN 1"/>
    <property type="match status" value="1"/>
</dbReference>
<evidence type="ECO:0000313" key="2">
    <source>
        <dbReference type="EMBL" id="CAF1006429.1"/>
    </source>
</evidence>
<proteinExistence type="inferred from homology"/>